<organism evidence="2 3">
    <name type="scientific">Stackebrandtia endophytica</name>
    <dbReference type="NCBI Taxonomy" id="1496996"/>
    <lineage>
        <taxon>Bacteria</taxon>
        <taxon>Bacillati</taxon>
        <taxon>Actinomycetota</taxon>
        <taxon>Actinomycetes</taxon>
        <taxon>Glycomycetales</taxon>
        <taxon>Glycomycetaceae</taxon>
        <taxon>Stackebrandtia</taxon>
    </lineage>
</organism>
<sequence length="423" mass="45331">MTTTKPTRKVFHGQYRTALTGMYGSTVLTVRDPAGDRTAQFCGMRGDALTVDFLALESVSGLPAKVDDTGALTPEAITGLIADARNQVAVAAGRPVLWACERAQDADVLGRLFDGPLADLRADAGTAGIEVAHLPYDLLLRQWRERAEAQLWTPPLDLLPDSVFTSEQPPPAEPVPAIAPKEPPRSEPIRVPTLQPPGPHRPIDFGFGRNALMVTSLIVPLGIPGPQTYTPDEYPYREITLGGEVTNTGGAESLIWGVCATRFPGTLTSSLVMELIGISGKQAVDSLRSLFKVGLLAQVDMSEPAAVYEFAQTYRMLPVTSIPAGGQPGEIIQAENDVGAPIYMDALIGSIANEGMTTRNLVEACTPHGKVRPPDSRPRMFKSPNLFRRHPSVVNENGVVGWLLENAIPLVGEGILAFDLAES</sequence>
<keyword evidence="3" id="KW-1185">Reference proteome</keyword>
<gene>
    <name evidence="2" type="ORF">FB566_2138</name>
</gene>
<protein>
    <submittedName>
        <fullName evidence="2">Uncharacterized protein</fullName>
    </submittedName>
</protein>
<dbReference type="EMBL" id="VFOW01000001">
    <property type="protein sequence ID" value="TQL76605.1"/>
    <property type="molecule type" value="Genomic_DNA"/>
</dbReference>
<evidence type="ECO:0000313" key="3">
    <source>
        <dbReference type="Proteomes" id="UP000317043"/>
    </source>
</evidence>
<accession>A0A543AVK1</accession>
<dbReference type="AlphaFoldDB" id="A0A543AVK1"/>
<comment type="caution">
    <text evidence="2">The sequence shown here is derived from an EMBL/GenBank/DDBJ whole genome shotgun (WGS) entry which is preliminary data.</text>
</comment>
<proteinExistence type="predicted"/>
<evidence type="ECO:0000313" key="2">
    <source>
        <dbReference type="EMBL" id="TQL76605.1"/>
    </source>
</evidence>
<evidence type="ECO:0000256" key="1">
    <source>
        <dbReference type="SAM" id="MobiDB-lite"/>
    </source>
</evidence>
<feature type="region of interest" description="Disordered" evidence="1">
    <location>
        <begin position="165"/>
        <end position="198"/>
    </location>
</feature>
<dbReference type="Proteomes" id="UP000317043">
    <property type="component" value="Unassembled WGS sequence"/>
</dbReference>
<dbReference type="InParanoid" id="A0A543AVK1"/>
<reference evidence="2 3" key="1">
    <citation type="submission" date="2019-06" db="EMBL/GenBank/DDBJ databases">
        <title>Sequencing the genomes of 1000 actinobacteria strains.</title>
        <authorList>
            <person name="Klenk H.-P."/>
        </authorList>
    </citation>
    <scope>NUCLEOTIDE SEQUENCE [LARGE SCALE GENOMIC DNA]</scope>
    <source>
        <strain evidence="2 3">DSM 45928</strain>
    </source>
</reference>
<dbReference type="RefSeq" id="WP_142038244.1">
    <property type="nucleotide sequence ID" value="NZ_JBHTGS010000001.1"/>
</dbReference>
<name>A0A543AVK1_9ACTN</name>